<dbReference type="AlphaFoldDB" id="A0AA40F025"/>
<sequence>MMLVFSLQILTQAQLYIPLYTIDQTPLAPRSPFSSPCLSSISYLKQGTYIKGRGIYRQPNHAKKPRRIHHKKSA</sequence>
<keyword evidence="2" id="KW-1185">Reference proteome</keyword>
<dbReference type="Proteomes" id="UP001172159">
    <property type="component" value="Unassembled WGS sequence"/>
</dbReference>
<organism evidence="1 2">
    <name type="scientific">Apiosordaria backusii</name>
    <dbReference type="NCBI Taxonomy" id="314023"/>
    <lineage>
        <taxon>Eukaryota</taxon>
        <taxon>Fungi</taxon>
        <taxon>Dikarya</taxon>
        <taxon>Ascomycota</taxon>
        <taxon>Pezizomycotina</taxon>
        <taxon>Sordariomycetes</taxon>
        <taxon>Sordariomycetidae</taxon>
        <taxon>Sordariales</taxon>
        <taxon>Lasiosphaeriaceae</taxon>
        <taxon>Apiosordaria</taxon>
    </lineage>
</organism>
<comment type="caution">
    <text evidence="1">The sequence shown here is derived from an EMBL/GenBank/DDBJ whole genome shotgun (WGS) entry which is preliminary data.</text>
</comment>
<evidence type="ECO:0000313" key="1">
    <source>
        <dbReference type="EMBL" id="KAK0748509.1"/>
    </source>
</evidence>
<gene>
    <name evidence="1" type="ORF">B0T21DRAFT_356685</name>
</gene>
<evidence type="ECO:0000313" key="2">
    <source>
        <dbReference type="Proteomes" id="UP001172159"/>
    </source>
</evidence>
<dbReference type="EMBL" id="JAUKTV010000001">
    <property type="protein sequence ID" value="KAK0748509.1"/>
    <property type="molecule type" value="Genomic_DNA"/>
</dbReference>
<protein>
    <submittedName>
        <fullName evidence="1">Uncharacterized protein</fullName>
    </submittedName>
</protein>
<reference evidence="1" key="1">
    <citation type="submission" date="2023-06" db="EMBL/GenBank/DDBJ databases">
        <title>Genome-scale phylogeny and comparative genomics of the fungal order Sordariales.</title>
        <authorList>
            <consortium name="Lawrence Berkeley National Laboratory"/>
            <person name="Hensen N."/>
            <person name="Bonometti L."/>
            <person name="Westerberg I."/>
            <person name="Brannstrom I.O."/>
            <person name="Guillou S."/>
            <person name="Cros-Aarteil S."/>
            <person name="Calhoun S."/>
            <person name="Haridas S."/>
            <person name="Kuo A."/>
            <person name="Mondo S."/>
            <person name="Pangilinan J."/>
            <person name="Riley R."/>
            <person name="Labutti K."/>
            <person name="Andreopoulos B."/>
            <person name="Lipzen A."/>
            <person name="Chen C."/>
            <person name="Yanf M."/>
            <person name="Daum C."/>
            <person name="Ng V."/>
            <person name="Clum A."/>
            <person name="Steindorff A."/>
            <person name="Ohm R."/>
            <person name="Martin F."/>
            <person name="Silar P."/>
            <person name="Natvig D."/>
            <person name="Lalanne C."/>
            <person name="Gautier V."/>
            <person name="Ament-Velasquez S.L."/>
            <person name="Kruys A."/>
            <person name="Hutchinson M.I."/>
            <person name="Powell A.J."/>
            <person name="Barry K."/>
            <person name="Miller A.N."/>
            <person name="Grigoriev I.V."/>
            <person name="Debuchy R."/>
            <person name="Gladieux P."/>
            <person name="Thoren M.H."/>
            <person name="Johannesson H."/>
        </authorList>
    </citation>
    <scope>NUCLEOTIDE SEQUENCE</scope>
    <source>
        <strain evidence="1">CBS 540.89</strain>
    </source>
</reference>
<proteinExistence type="predicted"/>
<name>A0AA40F025_9PEZI</name>
<accession>A0AA40F025</accession>